<evidence type="ECO:0000313" key="2">
    <source>
        <dbReference type="EMBL" id="XAN06314.1"/>
    </source>
</evidence>
<dbReference type="InterPro" id="IPR008773">
    <property type="entry name" value="PhnI"/>
</dbReference>
<dbReference type="GO" id="GO:0016829">
    <property type="term" value="F:lyase activity"/>
    <property type="evidence" value="ECO:0007669"/>
    <property type="project" value="UniProtKB-KW"/>
</dbReference>
<name>A0ABZ3FJW2_9ACTN</name>
<dbReference type="Proteomes" id="UP001442841">
    <property type="component" value="Chromosome"/>
</dbReference>
<evidence type="ECO:0000256" key="1">
    <source>
        <dbReference type="SAM" id="MobiDB-lite"/>
    </source>
</evidence>
<dbReference type="PIRSF" id="PIRSF007313">
    <property type="entry name" value="PhnI"/>
    <property type="match status" value="1"/>
</dbReference>
<dbReference type="RefSeq" id="WP_425307748.1">
    <property type="nucleotide sequence ID" value="NZ_CP154795.1"/>
</dbReference>
<dbReference type="Pfam" id="PF05861">
    <property type="entry name" value="PhnI"/>
    <property type="match status" value="1"/>
</dbReference>
<gene>
    <name evidence="2" type="ORF">AADG42_03005</name>
</gene>
<organism evidence="2 3">
    <name type="scientific">Ammonicoccus fulvus</name>
    <dbReference type="NCBI Taxonomy" id="3138240"/>
    <lineage>
        <taxon>Bacteria</taxon>
        <taxon>Bacillati</taxon>
        <taxon>Actinomycetota</taxon>
        <taxon>Actinomycetes</taxon>
        <taxon>Propionibacteriales</taxon>
        <taxon>Propionibacteriaceae</taxon>
        <taxon>Ammonicoccus</taxon>
    </lineage>
</organism>
<protein>
    <submittedName>
        <fullName evidence="2">Carbon-phosphorus lyase complex subunit PhnI</fullName>
    </submittedName>
</protein>
<feature type="region of interest" description="Disordered" evidence="1">
    <location>
        <begin position="354"/>
        <end position="374"/>
    </location>
</feature>
<accession>A0ABZ3FJW2</accession>
<proteinExistence type="predicted"/>
<keyword evidence="3" id="KW-1185">Reference proteome</keyword>
<keyword evidence="2" id="KW-0456">Lyase</keyword>
<dbReference type="EMBL" id="CP154795">
    <property type="protein sequence ID" value="XAN06314.1"/>
    <property type="molecule type" value="Genomic_DNA"/>
</dbReference>
<evidence type="ECO:0000313" key="3">
    <source>
        <dbReference type="Proteomes" id="UP001442841"/>
    </source>
</evidence>
<reference evidence="2 3" key="1">
    <citation type="submission" date="2024-04" db="EMBL/GenBank/DDBJ databases">
        <title>Isolation of an actinomycete strain from pig manure.</title>
        <authorList>
            <person name="Gong T."/>
            <person name="Yu Z."/>
            <person name="An M."/>
            <person name="Wei C."/>
            <person name="Yang W."/>
            <person name="Liu L."/>
        </authorList>
    </citation>
    <scope>NUCLEOTIDE SEQUENCE [LARGE SCALE GENOMIC DNA]</scope>
    <source>
        <strain evidence="2 3">ZF39</strain>
    </source>
</reference>
<sequence>MTYAGTHRGGTAAIIAAEKLVRAVPAGTFTEADIDHAITRFGAALDRLMGEAALWDRRTAAIALLQGGGDLPEAVHLLRAHRSTLPRLAMSEPIDPDSIQLLRRIVPAHREPEGPQLLGRTVDYTARLLASPESPDPLPPTADLLAARKPGPRPDETPRRYSRWLGDEGLLADRSQEAADDPEPADLALNPVSLPAPRSALLSAMSLAETGGLISMWYRSILGPDGYADEHVTLGEVRHGRVRVEVTHPLTGNPVGIGRIEVTECEAISHLSERGEDAATFDIGYGMAVGHNERKAISMSILDLGAHRLGETAEGLEVQQLIMMTTDGLASNGFLEHLKLPHYVTFRSMVDRARAAGQEDGERTASPAKEPADD</sequence>
<feature type="region of interest" description="Disordered" evidence="1">
    <location>
        <begin position="130"/>
        <end position="163"/>
    </location>
</feature>